<evidence type="ECO:0000256" key="1">
    <source>
        <dbReference type="SAM" id="Coils"/>
    </source>
</evidence>
<feature type="coiled-coil region" evidence="1">
    <location>
        <begin position="366"/>
        <end position="443"/>
    </location>
</feature>
<protein>
    <submittedName>
        <fullName evidence="2">Splicing factor, arginine/serine-rich 17A</fullName>
    </submittedName>
</protein>
<dbReference type="CTD" id="36339858"/>
<reference evidence="2 3" key="1">
    <citation type="journal article" date="2013" name="Nat. Genet.">
        <title>The genome of the hydatid tapeworm Echinococcus granulosus.</title>
        <authorList>
            <person name="Zheng H."/>
            <person name="Zhang W."/>
            <person name="Zhang L."/>
            <person name="Zhang Z."/>
            <person name="Li J."/>
            <person name="Lu G."/>
            <person name="Zhu Y."/>
            <person name="Wang Y."/>
            <person name="Huang Y."/>
            <person name="Liu J."/>
            <person name="Kang H."/>
            <person name="Chen J."/>
            <person name="Wang L."/>
            <person name="Chen A."/>
            <person name="Yu S."/>
            <person name="Gao Z."/>
            <person name="Jin L."/>
            <person name="Gu W."/>
            <person name="Wang Z."/>
            <person name="Zhao L."/>
            <person name="Shi B."/>
            <person name="Wen H."/>
            <person name="Lin R."/>
            <person name="Jones M.K."/>
            <person name="Brejova B."/>
            <person name="Vinar T."/>
            <person name="Zhao G."/>
            <person name="McManus D.P."/>
            <person name="Chen Z."/>
            <person name="Zhou Y."/>
            <person name="Wang S."/>
        </authorList>
    </citation>
    <scope>NUCLEOTIDE SEQUENCE [LARGE SCALE GENOMIC DNA]</scope>
</reference>
<dbReference type="Pfam" id="PF25015">
    <property type="entry name" value="RBD_AKAP-17A"/>
    <property type="match status" value="2"/>
</dbReference>
<dbReference type="PANTHER" id="PTHR12484:SF4">
    <property type="entry name" value="A-KINASE ANCHOR PROTEIN 17A"/>
    <property type="match status" value="1"/>
</dbReference>
<dbReference type="OMA" id="QYHEYAG"/>
<keyword evidence="3" id="KW-1185">Reference proteome</keyword>
<gene>
    <name evidence="2" type="ORF">EGR_04143</name>
</gene>
<evidence type="ECO:0000313" key="3">
    <source>
        <dbReference type="Proteomes" id="UP000019149"/>
    </source>
</evidence>
<organism evidence="2 3">
    <name type="scientific">Echinococcus granulosus</name>
    <name type="common">Hydatid tapeworm</name>
    <dbReference type="NCBI Taxonomy" id="6210"/>
    <lineage>
        <taxon>Eukaryota</taxon>
        <taxon>Metazoa</taxon>
        <taxon>Spiralia</taxon>
        <taxon>Lophotrochozoa</taxon>
        <taxon>Platyhelminthes</taxon>
        <taxon>Cestoda</taxon>
        <taxon>Eucestoda</taxon>
        <taxon>Cyclophyllidea</taxon>
        <taxon>Taeniidae</taxon>
        <taxon>Echinococcus</taxon>
        <taxon>Echinococcus granulosus group</taxon>
    </lineage>
</organism>
<dbReference type="Proteomes" id="UP000019149">
    <property type="component" value="Unassembled WGS sequence"/>
</dbReference>
<dbReference type="EMBL" id="APAU02000025">
    <property type="protein sequence ID" value="EUB60897.1"/>
    <property type="molecule type" value="Genomic_DNA"/>
</dbReference>
<sequence length="559" mass="63458">MTNKAKFEHDELGDIEVLCDLHHIYLKPICKVHLTVQISGLSCIGAQGRCLSTWEVSEKLRQLCPSLLSPPIQMKVTGATVDFVRFVVELNSRVDVRRVIKAADSQRIKLSGFPQTLRVRAGDAPIDCPRKHDWEAFFRDAKDMNELVPGERPDTVVISKLPVRWFARSSSTTKFQPDPEIVEEVFKVINLEVTFVFLNGPINGSILQIYGKIRRIDIPMLDPCQNPQLLTKMGLSVDHARTFLSDFGYTLSAEPDAAISSSSSIYGHDGFGKMAPSTIKPLFFDEKPLTSVDSASPLTFTVFIQYTDYSGFAAAMEALRGKKLIYAPNDKNNADSPKFFSAEIKVNFDRSKHLSDLSVRRRKAARIQLEAAAIAAEEEARRLRAEREARTRELAAQAEAEAQLAAKRAEEKKREETRKEELLRALAKRIKRERAKRARVEAADKVTEREKKRHKGSLYFRFFFGYRSIIVKGRKRFPKTPRMAFQFLHPALLFRLLPNEAIPLGNMQQSRTKLISEMRARSPVEATAERMREKLLQKRELQLRARLLSATSARMIPSG</sequence>
<dbReference type="RefSeq" id="XP_024352093.1">
    <property type="nucleotide sequence ID" value="XM_024493392.1"/>
</dbReference>
<dbReference type="InterPro" id="IPR056852">
    <property type="entry name" value="AK17A/B"/>
</dbReference>
<proteinExistence type="predicted"/>
<evidence type="ECO:0000313" key="2">
    <source>
        <dbReference type="EMBL" id="EUB60897.1"/>
    </source>
</evidence>
<dbReference type="AlphaFoldDB" id="W6URE0"/>
<dbReference type="GeneID" id="36339858"/>
<name>W6URE0_ECHGR</name>
<dbReference type="OrthoDB" id="1918237at2759"/>
<keyword evidence="1" id="KW-0175">Coiled coil</keyword>
<dbReference type="STRING" id="6210.W6URE0"/>
<dbReference type="KEGG" id="egl:EGR_04143"/>
<dbReference type="PANTHER" id="PTHR12484">
    <property type="entry name" value="B-LYMPHOCYTE ANTIGEN-RELATED"/>
    <property type="match status" value="1"/>
</dbReference>
<comment type="caution">
    <text evidence="2">The sequence shown here is derived from an EMBL/GenBank/DDBJ whole genome shotgun (WGS) entry which is preliminary data.</text>
</comment>
<accession>W6URE0</accession>